<dbReference type="CDD" id="cd07730">
    <property type="entry name" value="metallo-hydrolase-like_MBL-fold"/>
    <property type="match status" value="1"/>
</dbReference>
<evidence type="ECO:0000313" key="7">
    <source>
        <dbReference type="EMBL" id="KAJ7627122.1"/>
    </source>
</evidence>
<name>A0AAD7BQC2_9AGAR</name>
<gene>
    <name evidence="7" type="ORF">FB45DRAFT_835386</name>
</gene>
<keyword evidence="5" id="KW-0732">Signal</keyword>
<reference evidence="7" key="1">
    <citation type="submission" date="2023-03" db="EMBL/GenBank/DDBJ databases">
        <title>Massive genome expansion in bonnet fungi (Mycena s.s.) driven by repeated elements and novel gene families across ecological guilds.</title>
        <authorList>
            <consortium name="Lawrence Berkeley National Laboratory"/>
            <person name="Harder C.B."/>
            <person name="Miyauchi S."/>
            <person name="Viragh M."/>
            <person name="Kuo A."/>
            <person name="Thoen E."/>
            <person name="Andreopoulos B."/>
            <person name="Lu D."/>
            <person name="Skrede I."/>
            <person name="Drula E."/>
            <person name="Henrissat B."/>
            <person name="Morin E."/>
            <person name="Kohler A."/>
            <person name="Barry K."/>
            <person name="LaButti K."/>
            <person name="Morin E."/>
            <person name="Salamov A."/>
            <person name="Lipzen A."/>
            <person name="Mereny Z."/>
            <person name="Hegedus B."/>
            <person name="Baldrian P."/>
            <person name="Stursova M."/>
            <person name="Weitz H."/>
            <person name="Taylor A."/>
            <person name="Grigoriev I.V."/>
            <person name="Nagy L.G."/>
            <person name="Martin F."/>
            <person name="Kauserud H."/>
        </authorList>
    </citation>
    <scope>NUCLEOTIDE SEQUENCE</scope>
    <source>
        <strain evidence="7">9284</strain>
    </source>
</reference>
<evidence type="ECO:0000256" key="1">
    <source>
        <dbReference type="ARBA" id="ARBA00007749"/>
    </source>
</evidence>
<dbReference type="EMBL" id="JARKIF010000011">
    <property type="protein sequence ID" value="KAJ7627122.1"/>
    <property type="molecule type" value="Genomic_DNA"/>
</dbReference>
<feature type="chain" id="PRO_5041942840" evidence="5">
    <location>
        <begin position="20"/>
        <end position="378"/>
    </location>
</feature>
<evidence type="ECO:0000259" key="6">
    <source>
        <dbReference type="SMART" id="SM00849"/>
    </source>
</evidence>
<evidence type="ECO:0000256" key="5">
    <source>
        <dbReference type="SAM" id="SignalP"/>
    </source>
</evidence>
<keyword evidence="8" id="KW-1185">Reference proteome</keyword>
<evidence type="ECO:0000256" key="3">
    <source>
        <dbReference type="ARBA" id="ARBA00022801"/>
    </source>
</evidence>
<organism evidence="7 8">
    <name type="scientific">Roridomyces roridus</name>
    <dbReference type="NCBI Taxonomy" id="1738132"/>
    <lineage>
        <taxon>Eukaryota</taxon>
        <taxon>Fungi</taxon>
        <taxon>Dikarya</taxon>
        <taxon>Basidiomycota</taxon>
        <taxon>Agaricomycotina</taxon>
        <taxon>Agaricomycetes</taxon>
        <taxon>Agaricomycetidae</taxon>
        <taxon>Agaricales</taxon>
        <taxon>Marasmiineae</taxon>
        <taxon>Mycenaceae</taxon>
        <taxon>Roridomyces</taxon>
    </lineage>
</organism>
<keyword evidence="4" id="KW-0862">Zinc</keyword>
<evidence type="ECO:0000256" key="4">
    <source>
        <dbReference type="ARBA" id="ARBA00022833"/>
    </source>
</evidence>
<comment type="similarity">
    <text evidence="1">Belongs to the metallo-beta-lactamase superfamily.</text>
</comment>
<accession>A0AAD7BQC2</accession>
<dbReference type="InterPro" id="IPR051013">
    <property type="entry name" value="MBL_superfamily_lactonases"/>
</dbReference>
<dbReference type="Proteomes" id="UP001221142">
    <property type="component" value="Unassembled WGS sequence"/>
</dbReference>
<evidence type="ECO:0000313" key="8">
    <source>
        <dbReference type="Proteomes" id="UP001221142"/>
    </source>
</evidence>
<protein>
    <submittedName>
        <fullName evidence="7">Beta-lactamase-like protein</fullName>
    </submittedName>
</protein>
<comment type="caution">
    <text evidence="7">The sequence shown here is derived from an EMBL/GenBank/DDBJ whole genome shotgun (WGS) entry which is preliminary data.</text>
</comment>
<dbReference type="PANTHER" id="PTHR42978:SF5">
    <property type="entry name" value="METALLO-BETA-LACTAMASE DOMAIN-CONTAINING PROTEIN"/>
    <property type="match status" value="1"/>
</dbReference>
<dbReference type="GO" id="GO:0046872">
    <property type="term" value="F:metal ion binding"/>
    <property type="evidence" value="ECO:0007669"/>
    <property type="project" value="UniProtKB-KW"/>
</dbReference>
<dbReference type="Pfam" id="PF00753">
    <property type="entry name" value="Lactamase_B"/>
    <property type="match status" value="1"/>
</dbReference>
<dbReference type="PANTHER" id="PTHR42978">
    <property type="entry name" value="QUORUM-QUENCHING LACTONASE YTNP-RELATED-RELATED"/>
    <property type="match status" value="1"/>
</dbReference>
<keyword evidence="2" id="KW-0479">Metal-binding</keyword>
<keyword evidence="3" id="KW-0378">Hydrolase</keyword>
<dbReference type="SUPFAM" id="SSF56281">
    <property type="entry name" value="Metallo-hydrolase/oxidoreductase"/>
    <property type="match status" value="1"/>
</dbReference>
<feature type="signal peptide" evidence="5">
    <location>
        <begin position="1"/>
        <end position="19"/>
    </location>
</feature>
<proteinExistence type="inferred from homology"/>
<dbReference type="AlphaFoldDB" id="A0AAD7BQC2"/>
<dbReference type="InterPro" id="IPR001279">
    <property type="entry name" value="Metallo-B-lactamas"/>
</dbReference>
<dbReference type="InterPro" id="IPR036866">
    <property type="entry name" value="RibonucZ/Hydroxyglut_hydro"/>
</dbReference>
<sequence>MLSYSFALVASVFALPALAGFQDFGIPASSSTVDIKAFNVANFTLNNLAAVLVSPVLPGRESITLPIHAYLIQHQPSNTTFMFDLGMRNDPQNLPPGFAGLFDNKNITFEPFKDITELLQEGGVSLDSIEMVFWSHAHFDHIGDMSKFPQSTKIVVNEKTNLTIFPDFAGSDLQASDLSGHNVETVDFEKAKLVISGMPAVDFFGDGSFYLLDTPGHLVGHMTGLARVTPTSFIVLGADAMHHAGELRPVGNFLNNFPCPSEILEEASKAISTDFFWSTKSAPGSFDLPSRAQPLFSVSDIAGSFYVDPVAATVSVDRIAVFDADPDFFVLFTHDASITGVLPYFPQSVSDWQKEGLKERSVWLFIDPENDAFAFSPA</sequence>
<dbReference type="SMART" id="SM00849">
    <property type="entry name" value="Lactamase_B"/>
    <property type="match status" value="1"/>
</dbReference>
<dbReference type="GO" id="GO:0016787">
    <property type="term" value="F:hydrolase activity"/>
    <property type="evidence" value="ECO:0007669"/>
    <property type="project" value="UniProtKB-KW"/>
</dbReference>
<evidence type="ECO:0000256" key="2">
    <source>
        <dbReference type="ARBA" id="ARBA00022723"/>
    </source>
</evidence>
<dbReference type="Gene3D" id="3.60.15.10">
    <property type="entry name" value="Ribonuclease Z/Hydroxyacylglutathione hydrolase-like"/>
    <property type="match status" value="1"/>
</dbReference>
<feature type="domain" description="Metallo-beta-lactamase" evidence="6">
    <location>
        <begin position="66"/>
        <end position="280"/>
    </location>
</feature>